<proteinExistence type="evidence at transcript level"/>
<evidence type="ECO:0000313" key="2">
    <source>
        <dbReference type="EMBL" id="BAM18822.1"/>
    </source>
</evidence>
<dbReference type="AlphaFoldDB" id="I4DLN2"/>
<accession>I4DLN2</accession>
<protein>
    <submittedName>
        <fullName evidence="2">Uncharacterized protein</fullName>
    </submittedName>
</protein>
<organism evidence="2">
    <name type="scientific">Papilio xuthus</name>
    <name type="common">Asian swallowtail butterfly</name>
    <dbReference type="NCBI Taxonomy" id="66420"/>
    <lineage>
        <taxon>Eukaryota</taxon>
        <taxon>Metazoa</taxon>
        <taxon>Ecdysozoa</taxon>
        <taxon>Arthropoda</taxon>
        <taxon>Hexapoda</taxon>
        <taxon>Insecta</taxon>
        <taxon>Pterygota</taxon>
        <taxon>Neoptera</taxon>
        <taxon>Endopterygota</taxon>
        <taxon>Lepidoptera</taxon>
        <taxon>Glossata</taxon>
        <taxon>Ditrysia</taxon>
        <taxon>Papilionoidea</taxon>
        <taxon>Papilionidae</taxon>
        <taxon>Papilioninae</taxon>
        <taxon>Papilio</taxon>
    </lineage>
</organism>
<dbReference type="EMBL" id="AK402200">
    <property type="protein sequence ID" value="BAM18822.1"/>
    <property type="molecule type" value="mRNA"/>
</dbReference>
<feature type="region of interest" description="Disordered" evidence="1">
    <location>
        <begin position="39"/>
        <end position="80"/>
    </location>
</feature>
<sequence>MGRMHRRTASYPNLLTCSAKLDEDQSVVTENVWRLALLSGSGSGPTTLKGRRRKPNSCPDAWSAEGPTGKVNDQQHLGFA</sequence>
<feature type="compositionally biased region" description="Polar residues" evidence="1">
    <location>
        <begin position="71"/>
        <end position="80"/>
    </location>
</feature>
<evidence type="ECO:0000256" key="1">
    <source>
        <dbReference type="SAM" id="MobiDB-lite"/>
    </source>
</evidence>
<reference evidence="2" key="1">
    <citation type="journal article" date="2012" name="BMC Biol.">
        <title>Comprehensive microarray-based analysis for stage-specific larval camouflage pattern-associated genes in the swallowtail butterfly, Papilio xuthus.</title>
        <authorList>
            <person name="Futahashi R."/>
            <person name="Shirataki H."/>
            <person name="Narita T."/>
            <person name="Mita K."/>
            <person name="Fujiwara H."/>
        </authorList>
    </citation>
    <scope>NUCLEOTIDE SEQUENCE</scope>
    <source>
        <tissue evidence="2">Epidermis</tissue>
    </source>
</reference>
<name>I4DLN2_PAPXU</name>